<dbReference type="AlphaFoldDB" id="A0A3B4DIZ6"/>
<evidence type="ECO:0000256" key="4">
    <source>
        <dbReference type="ARBA" id="ARBA00022990"/>
    </source>
</evidence>
<comment type="subunit">
    <text evidence="8">Interacts with PPP1R15A.</text>
</comment>
<accession>A0A3B4DIZ6</accession>
<keyword evidence="2" id="KW-0597">Phosphoprotein</keyword>
<dbReference type="GO" id="GO:0004864">
    <property type="term" value="F:protein phosphatase inhibitor activity"/>
    <property type="evidence" value="ECO:0007669"/>
    <property type="project" value="UniProtKB-KW"/>
</dbReference>
<dbReference type="Proteomes" id="UP001501920">
    <property type="component" value="Chromosome 21"/>
</dbReference>
<feature type="transmembrane region" description="Helical" evidence="12">
    <location>
        <begin position="20"/>
        <end position="44"/>
    </location>
</feature>
<protein>
    <recommendedName>
        <fullName evidence="9">Protein phosphatase 1 regulatory subunit 1A</fullName>
    </recommendedName>
    <alternativeName>
        <fullName evidence="10">Protein phosphatase inhibitor 1</fullName>
    </alternativeName>
</protein>
<evidence type="ECO:0000256" key="8">
    <source>
        <dbReference type="ARBA" id="ARBA00038671"/>
    </source>
</evidence>
<keyword evidence="12" id="KW-0472">Membrane</keyword>
<evidence type="ECO:0000256" key="12">
    <source>
        <dbReference type="SAM" id="Phobius"/>
    </source>
</evidence>
<gene>
    <name evidence="13" type="primary">PPP1R1A</name>
</gene>
<feature type="compositionally biased region" description="Polar residues" evidence="11">
    <location>
        <begin position="146"/>
        <end position="162"/>
    </location>
</feature>
<dbReference type="OMA" id="PEDEGSW"/>
<evidence type="ECO:0000256" key="10">
    <source>
        <dbReference type="ARBA" id="ARBA00042082"/>
    </source>
</evidence>
<evidence type="ECO:0000256" key="7">
    <source>
        <dbReference type="ARBA" id="ARBA00037661"/>
    </source>
</evidence>
<sequence>MFLDRSSSPLSSPSPHRHFTVLSSSSLSFFVHLFSSLFSFSVLVSRLFSVSTMDTGSPRKIQFTVPLLDSHLDPEAAEQIRRRRPTPATLVASSDQSSPEIDEDRLSNHLYKQALLNSPRQRRKGAKGTPTMKELQFLVEHHLHRQQQGTADESSESCLSERTSPDAEPGGEELPEDEGSWSTTEKETADALEKLRCQMEELSRESLSEAAGGTQTPLSREEAGAAVATATSKQQTQSAAAAACQSSSTGSPAASDPSQKIRSERK</sequence>
<evidence type="ECO:0000313" key="13">
    <source>
        <dbReference type="Ensembl" id="ENSPNAP00000022904.1"/>
    </source>
</evidence>
<comment type="similarity">
    <text evidence="1">Belongs to the protein phosphatase inhibitor 1 family.</text>
</comment>
<feature type="region of interest" description="Disordered" evidence="11">
    <location>
        <begin position="78"/>
        <end position="106"/>
    </location>
</feature>
<keyword evidence="14" id="KW-1185">Reference proteome</keyword>
<dbReference type="GO" id="GO:0005737">
    <property type="term" value="C:cytoplasm"/>
    <property type="evidence" value="ECO:0007669"/>
    <property type="project" value="TreeGrafter"/>
</dbReference>
<keyword evidence="3" id="KW-0321">Glycogen metabolism</keyword>
<evidence type="ECO:0000256" key="1">
    <source>
        <dbReference type="ARBA" id="ARBA00007775"/>
    </source>
</evidence>
<dbReference type="STRING" id="42514.ENSPNAP00000022904"/>
<feature type="compositionally biased region" description="Low complexity" evidence="11">
    <location>
        <begin position="225"/>
        <end position="251"/>
    </location>
</feature>
<keyword evidence="12" id="KW-1133">Transmembrane helix</keyword>
<dbReference type="OrthoDB" id="9940275at2759"/>
<dbReference type="PANTHER" id="PTHR15417">
    <property type="entry name" value="PROTEIN PHOSPHATASE INHIBITOR AND DOPAMINE- AND CAMP-REGULATED NEURONAL PHOSPHOPROTEIN"/>
    <property type="match status" value="1"/>
</dbReference>
<evidence type="ECO:0000256" key="5">
    <source>
        <dbReference type="ARBA" id="ARBA00023272"/>
    </source>
</evidence>
<reference evidence="13 14" key="1">
    <citation type="submission" date="2020-10" db="EMBL/GenBank/DDBJ databases">
        <title>Pygocentrus nattereri (red-bellied piranha) genome, fPygNat1, primary haplotype.</title>
        <authorList>
            <person name="Myers G."/>
            <person name="Meyer A."/>
            <person name="Karagic N."/>
            <person name="Pippel M."/>
            <person name="Winkler S."/>
            <person name="Tracey A."/>
            <person name="Wood J."/>
            <person name="Formenti G."/>
            <person name="Howe K."/>
            <person name="Fedrigo O."/>
            <person name="Jarvis E.D."/>
        </authorList>
    </citation>
    <scope>NUCLEOTIDE SEQUENCE [LARGE SCALE GENOMIC DNA]</scope>
</reference>
<keyword evidence="6" id="KW-0119">Carbohydrate metabolism</keyword>
<evidence type="ECO:0000256" key="11">
    <source>
        <dbReference type="SAM" id="MobiDB-lite"/>
    </source>
</evidence>
<organism evidence="13 14">
    <name type="scientific">Pygocentrus nattereri</name>
    <name type="common">Red-bellied piranha</name>
    <dbReference type="NCBI Taxonomy" id="42514"/>
    <lineage>
        <taxon>Eukaryota</taxon>
        <taxon>Metazoa</taxon>
        <taxon>Chordata</taxon>
        <taxon>Craniata</taxon>
        <taxon>Vertebrata</taxon>
        <taxon>Euteleostomi</taxon>
        <taxon>Actinopterygii</taxon>
        <taxon>Neopterygii</taxon>
        <taxon>Teleostei</taxon>
        <taxon>Ostariophysi</taxon>
        <taxon>Characiformes</taxon>
        <taxon>Characoidei</taxon>
        <taxon>Pygocentrus</taxon>
    </lineage>
</organism>
<keyword evidence="12" id="KW-0812">Transmembrane</keyword>
<dbReference type="Pfam" id="PF05395">
    <property type="entry name" value="DARPP-32"/>
    <property type="match status" value="1"/>
</dbReference>
<keyword evidence="5" id="KW-0650">Protein phosphatase inhibitor</keyword>
<name>A0A3B4DIZ6_PYGNA</name>
<feature type="compositionally biased region" description="Acidic residues" evidence="11">
    <location>
        <begin position="169"/>
        <end position="179"/>
    </location>
</feature>
<feature type="compositionally biased region" description="Basic and acidic residues" evidence="11">
    <location>
        <begin position="184"/>
        <end position="207"/>
    </location>
</feature>
<dbReference type="InterPro" id="IPR008466">
    <property type="entry name" value="PPP1R1A/B/C"/>
</dbReference>
<evidence type="ECO:0000313" key="14">
    <source>
        <dbReference type="Proteomes" id="UP001501920"/>
    </source>
</evidence>
<reference evidence="13" key="3">
    <citation type="submission" date="2025-09" db="UniProtKB">
        <authorList>
            <consortium name="Ensembl"/>
        </authorList>
    </citation>
    <scope>IDENTIFICATION</scope>
</reference>
<keyword evidence="4" id="KW-0007">Acetylation</keyword>
<proteinExistence type="inferred from homology"/>
<evidence type="ECO:0000256" key="9">
    <source>
        <dbReference type="ARBA" id="ARBA00040692"/>
    </source>
</evidence>
<evidence type="ECO:0000256" key="2">
    <source>
        <dbReference type="ARBA" id="ARBA00022553"/>
    </source>
</evidence>
<feature type="region of interest" description="Disordered" evidence="11">
    <location>
        <begin position="142"/>
        <end position="266"/>
    </location>
</feature>
<dbReference type="Ensembl" id="ENSPNAT00000014007.2">
    <property type="protein sequence ID" value="ENSPNAP00000022904.1"/>
    <property type="gene ID" value="ENSPNAG00000000202.2"/>
</dbReference>
<dbReference type="GO" id="GO:0035556">
    <property type="term" value="P:intracellular signal transduction"/>
    <property type="evidence" value="ECO:0007669"/>
    <property type="project" value="TreeGrafter"/>
</dbReference>
<dbReference type="GO" id="GO:0005977">
    <property type="term" value="P:glycogen metabolic process"/>
    <property type="evidence" value="ECO:0007669"/>
    <property type="project" value="UniProtKB-KW"/>
</dbReference>
<comment type="function">
    <text evidence="7">Inhibitor of protein-phosphatase 1. This protein may be important in hormonal control of glycogen metabolism. Hormones that elevate intracellular cAMP increase I-1 activity in many tissues. I-1 activation may impose cAMP control over proteins that are not directly phosphorylated by PKA. Following a rise in intracellular calcium, I-1 is inactivated by calcineurin (or PP2B). Does not inhibit type-2 phosphatases.</text>
</comment>
<dbReference type="GeneTree" id="ENSGT00940000161232"/>
<evidence type="ECO:0000256" key="3">
    <source>
        <dbReference type="ARBA" id="ARBA00022600"/>
    </source>
</evidence>
<dbReference type="PANTHER" id="PTHR15417:SF4">
    <property type="entry name" value="PROTEIN PHOSPHATASE 1 REGULATORY SUBUNIT 1A"/>
    <property type="match status" value="1"/>
</dbReference>
<reference evidence="13" key="2">
    <citation type="submission" date="2025-08" db="UniProtKB">
        <authorList>
            <consortium name="Ensembl"/>
        </authorList>
    </citation>
    <scope>IDENTIFICATION</scope>
</reference>
<evidence type="ECO:0000256" key="6">
    <source>
        <dbReference type="ARBA" id="ARBA00023277"/>
    </source>
</evidence>